<reference evidence="1 2" key="1">
    <citation type="submission" date="2016-06" db="EMBL/GenBank/DDBJ databases">
        <authorList>
            <person name="Kjaerup R.B."/>
            <person name="Dalgaard T.S."/>
            <person name="Juul-Madsen H.R."/>
        </authorList>
    </citation>
    <scope>NUCLEOTIDE SEQUENCE [LARGE SCALE GENOMIC DNA]</scope>
    <source>
        <strain evidence="1">2</strain>
    </source>
</reference>
<sequence>MTLIASLAADGHPTLFGDLLLTGPTANTAPNVSIPALGNVSNFFGNSGWVVSRLAQKICLVSDRLVVAWSGSWLGASLVLAELRRRDALGLLSYSDIFEYLNGEEELALHPASFIGLISEKDGIRRFHFHAEELDSQSHGKLFYAGTGACIFKDLTESVISSDACAVGPDNPILTALSANLFFGAALLQTEYLQGDAATTIRNMFGGGYEIAHYDYRLRRFEKIAPITYILWTVDCTDGSVHVGLPRLIVAQHYSGEFLLIRSLRFDPSTVSQAPLNVDERRFVIAPMIASEQMPTVARIADIHIESSTYCHCIAVHVAGKSIGIGTIISQNVSPADQSFRLEFHDGKVKFSTREV</sequence>
<dbReference type="Proteomes" id="UP000199600">
    <property type="component" value="Unassembled WGS sequence"/>
</dbReference>
<gene>
    <name evidence="1" type="ORF">PROAA_1090013</name>
</gene>
<name>A0A1A8XEU2_9RHOO</name>
<dbReference type="EMBL" id="FLQY01000012">
    <property type="protein sequence ID" value="SBT03695.1"/>
    <property type="molecule type" value="Genomic_DNA"/>
</dbReference>
<organism evidence="1 2">
    <name type="scientific">Candidatus Propionivibrio aalborgensis</name>
    <dbReference type="NCBI Taxonomy" id="1860101"/>
    <lineage>
        <taxon>Bacteria</taxon>
        <taxon>Pseudomonadati</taxon>
        <taxon>Pseudomonadota</taxon>
        <taxon>Betaproteobacteria</taxon>
        <taxon>Rhodocyclales</taxon>
        <taxon>Rhodocyclaceae</taxon>
        <taxon>Propionivibrio</taxon>
    </lineage>
</organism>
<protein>
    <submittedName>
        <fullName evidence="1">Uncharacterized protein</fullName>
    </submittedName>
</protein>
<proteinExistence type="predicted"/>
<evidence type="ECO:0000313" key="2">
    <source>
        <dbReference type="Proteomes" id="UP000199600"/>
    </source>
</evidence>
<dbReference type="RefSeq" id="WP_186409519.1">
    <property type="nucleotide sequence ID" value="NZ_FLQY01000012.1"/>
</dbReference>
<dbReference type="AlphaFoldDB" id="A0A1A8XEU2"/>
<accession>A0A1A8XEU2</accession>
<evidence type="ECO:0000313" key="1">
    <source>
        <dbReference type="EMBL" id="SBT03695.1"/>
    </source>
</evidence>
<keyword evidence="2" id="KW-1185">Reference proteome</keyword>